<protein>
    <submittedName>
        <fullName evidence="1">CLUMA_CG001218, isoform A</fullName>
    </submittedName>
</protein>
<evidence type="ECO:0000313" key="2">
    <source>
        <dbReference type="Proteomes" id="UP000183832"/>
    </source>
</evidence>
<organism evidence="1 2">
    <name type="scientific">Clunio marinus</name>
    <dbReference type="NCBI Taxonomy" id="568069"/>
    <lineage>
        <taxon>Eukaryota</taxon>
        <taxon>Metazoa</taxon>
        <taxon>Ecdysozoa</taxon>
        <taxon>Arthropoda</taxon>
        <taxon>Hexapoda</taxon>
        <taxon>Insecta</taxon>
        <taxon>Pterygota</taxon>
        <taxon>Neoptera</taxon>
        <taxon>Endopterygota</taxon>
        <taxon>Diptera</taxon>
        <taxon>Nematocera</taxon>
        <taxon>Chironomoidea</taxon>
        <taxon>Chironomidae</taxon>
        <taxon>Clunio</taxon>
    </lineage>
</organism>
<dbReference type="PANTHER" id="PTHR20898">
    <property type="entry name" value="DAEDALUS ON 3-RELATED-RELATED"/>
    <property type="match status" value="1"/>
</dbReference>
<dbReference type="AlphaFoldDB" id="A0A1J1HHB4"/>
<name>A0A1J1HHB4_9DIPT</name>
<gene>
    <name evidence="1" type="ORF">CLUMA_CG001218</name>
</gene>
<dbReference type="Proteomes" id="UP000183832">
    <property type="component" value="Unassembled WGS sequence"/>
</dbReference>
<keyword evidence="2" id="KW-1185">Reference proteome</keyword>
<reference evidence="1 2" key="1">
    <citation type="submission" date="2015-04" db="EMBL/GenBank/DDBJ databases">
        <authorList>
            <person name="Syromyatnikov M.Y."/>
            <person name="Popov V.N."/>
        </authorList>
    </citation>
    <scope>NUCLEOTIDE SEQUENCE [LARGE SCALE GENOMIC DNA]</scope>
</reference>
<dbReference type="InterPro" id="IPR010512">
    <property type="entry name" value="DUF1091"/>
</dbReference>
<sequence>MDVPNNLKLVVEKVEETHNDYLCDFKHSLRVSDNNTYCYSYNVTILVKLENVYISYSVDLPNSNGKIVPFIKKATIDICKFYQNHKGNKLLNWFYKKNTSGVRNLPTSCPIEPGNISLEDLAIDESFLAYAVARSKLFITIEFSTKINGKMVIDFCISIVMSLFKIDLMFVCLNNKV</sequence>
<proteinExistence type="predicted"/>
<dbReference type="EMBL" id="CVRI01000004">
    <property type="protein sequence ID" value="CRK87416.1"/>
    <property type="molecule type" value="Genomic_DNA"/>
</dbReference>
<evidence type="ECO:0000313" key="1">
    <source>
        <dbReference type="EMBL" id="CRK87416.1"/>
    </source>
</evidence>
<dbReference type="Pfam" id="PF06477">
    <property type="entry name" value="DUF1091"/>
    <property type="match status" value="1"/>
</dbReference>
<accession>A0A1J1HHB4</accession>
<dbReference type="PANTHER" id="PTHR20898:SF1">
    <property type="entry name" value="MD-2-RELATED LIPID-RECOGNITION DOMAIN-CONTAINING PROTEIN"/>
    <property type="match status" value="1"/>
</dbReference>